<evidence type="ECO:0000256" key="1">
    <source>
        <dbReference type="SAM" id="MobiDB-lite"/>
    </source>
</evidence>
<dbReference type="Pfam" id="PF12937">
    <property type="entry name" value="F-box-like"/>
    <property type="match status" value="1"/>
</dbReference>
<dbReference type="SUPFAM" id="SSF81383">
    <property type="entry name" value="F-box domain"/>
    <property type="match status" value="1"/>
</dbReference>
<gene>
    <name evidence="3" type="ORF">PMEA_00018869</name>
</gene>
<accession>A0AAU9X8V9</accession>
<evidence type="ECO:0000259" key="2">
    <source>
        <dbReference type="Pfam" id="PF12937"/>
    </source>
</evidence>
<protein>
    <recommendedName>
        <fullName evidence="2">F-box domain-containing protein</fullName>
    </recommendedName>
</protein>
<evidence type="ECO:0000313" key="4">
    <source>
        <dbReference type="Proteomes" id="UP001159428"/>
    </source>
</evidence>
<dbReference type="Proteomes" id="UP001159428">
    <property type="component" value="Unassembled WGS sequence"/>
</dbReference>
<dbReference type="Gene3D" id="1.20.1280.50">
    <property type="match status" value="1"/>
</dbReference>
<dbReference type="AlphaFoldDB" id="A0AAU9X8V9"/>
<organism evidence="3 4">
    <name type="scientific">Pocillopora meandrina</name>
    <dbReference type="NCBI Taxonomy" id="46732"/>
    <lineage>
        <taxon>Eukaryota</taxon>
        <taxon>Metazoa</taxon>
        <taxon>Cnidaria</taxon>
        <taxon>Anthozoa</taxon>
        <taxon>Hexacorallia</taxon>
        <taxon>Scleractinia</taxon>
        <taxon>Astrocoeniina</taxon>
        <taxon>Pocilloporidae</taxon>
        <taxon>Pocillopora</taxon>
    </lineage>
</organism>
<sequence>MVSILTLNEDCLCRIISFLDDPPSFLSLALTCRRFNQVVNNTRSILHPKVLLAKAEYYIKCYLVEITDDKSDYRKFSKLEDLLSNAVRLTEAKKTLTFAKLVNVWEKNGPVVAKLFTWIRNQESRTENGEPRATCVTEYQSVTLHLPGCDKDLKIDTTYFYDYYNNYDNELSIHITCGDMDVKWEDFTHNCPDDYQYWKEEEVHEAVEPMKPVVKLLQEELGDTVPPITDIFFIWLCYFFPHRKNLVVEHKLRFTDPSRNEKPTPGHAQPAIDLFHQNFQAETKLKSLVSEWNDTESDISSLIAKTVVVLIQRSETKFLEKLEGVAESFYRITSDYDLKLLPKRLLLDLILRTKLEFSNYSPGSIANKFVESIASFRFSEGKVVKVWGGFHGDGRGESSWDDLLELKVTLPDGKEFKLASYRRHTPSIEIEKLSPVTELFQQGICKCMEQEKHIPMLDDRFTAFYLLHVLKFGREDEAFLGKKDFKNLISTGSSEEESSEESEEEQSDEQ</sequence>
<feature type="compositionally biased region" description="Acidic residues" evidence="1">
    <location>
        <begin position="494"/>
        <end position="510"/>
    </location>
</feature>
<comment type="caution">
    <text evidence="3">The sequence shown here is derived from an EMBL/GenBank/DDBJ whole genome shotgun (WGS) entry which is preliminary data.</text>
</comment>
<reference evidence="3 4" key="1">
    <citation type="submission" date="2022-05" db="EMBL/GenBank/DDBJ databases">
        <authorList>
            <consortium name="Genoscope - CEA"/>
            <person name="William W."/>
        </authorList>
    </citation>
    <scope>NUCLEOTIDE SEQUENCE [LARGE SCALE GENOMIC DNA]</scope>
</reference>
<dbReference type="InterPro" id="IPR001810">
    <property type="entry name" value="F-box_dom"/>
</dbReference>
<dbReference type="InterPro" id="IPR036047">
    <property type="entry name" value="F-box-like_dom_sf"/>
</dbReference>
<keyword evidence="4" id="KW-1185">Reference proteome</keyword>
<feature type="domain" description="F-box" evidence="2">
    <location>
        <begin position="10"/>
        <end position="42"/>
    </location>
</feature>
<name>A0AAU9X8V9_9CNID</name>
<dbReference type="EMBL" id="CALNXJ010000033">
    <property type="protein sequence ID" value="CAH3139568.1"/>
    <property type="molecule type" value="Genomic_DNA"/>
</dbReference>
<evidence type="ECO:0000313" key="3">
    <source>
        <dbReference type="EMBL" id="CAH3139568.1"/>
    </source>
</evidence>
<feature type="region of interest" description="Disordered" evidence="1">
    <location>
        <begin position="490"/>
        <end position="510"/>
    </location>
</feature>
<proteinExistence type="predicted"/>